<accession>A0ABV8U7L5</accession>
<evidence type="ECO:0000313" key="3">
    <source>
        <dbReference type="Proteomes" id="UP001595776"/>
    </source>
</evidence>
<comment type="caution">
    <text evidence="2">The sequence shown here is derived from an EMBL/GenBank/DDBJ whole genome shotgun (WGS) entry which is preliminary data.</text>
</comment>
<dbReference type="InterPro" id="IPR008523">
    <property type="entry name" value="DUF805"/>
</dbReference>
<evidence type="ECO:0000256" key="1">
    <source>
        <dbReference type="SAM" id="Phobius"/>
    </source>
</evidence>
<proteinExistence type="predicted"/>
<keyword evidence="1" id="KW-0472">Membrane</keyword>
<dbReference type="Pfam" id="PF05656">
    <property type="entry name" value="DUF805"/>
    <property type="match status" value="1"/>
</dbReference>
<dbReference type="EMBL" id="JBHSCR010000003">
    <property type="protein sequence ID" value="MFC4347197.1"/>
    <property type="molecule type" value="Genomic_DNA"/>
</dbReference>
<dbReference type="RefSeq" id="WP_068149799.1">
    <property type="nucleotide sequence ID" value="NZ_JBHSCR010000003.1"/>
</dbReference>
<feature type="transmembrane region" description="Helical" evidence="1">
    <location>
        <begin position="89"/>
        <end position="107"/>
    </location>
</feature>
<reference evidence="3" key="1">
    <citation type="journal article" date="2019" name="Int. J. Syst. Evol. Microbiol.">
        <title>The Global Catalogue of Microorganisms (GCM) 10K type strain sequencing project: providing services to taxonomists for standard genome sequencing and annotation.</title>
        <authorList>
            <consortium name="The Broad Institute Genomics Platform"/>
            <consortium name="The Broad Institute Genome Sequencing Center for Infectious Disease"/>
            <person name="Wu L."/>
            <person name="Ma J."/>
        </authorList>
    </citation>
    <scope>NUCLEOTIDE SEQUENCE [LARGE SCALE GENOMIC DNA]</scope>
    <source>
        <strain evidence="3">CGMCC 1.15304</strain>
    </source>
</reference>
<keyword evidence="1" id="KW-1133">Transmembrane helix</keyword>
<dbReference type="PANTHER" id="PTHR34980:SF3">
    <property type="entry name" value="BLR8105 PROTEIN"/>
    <property type="match status" value="1"/>
</dbReference>
<keyword evidence="3" id="KW-1185">Reference proteome</keyword>
<sequence length="154" mass="17666">MWASIFYSLKHVLDFNGRAGRAEYLIFCGFLLVCDRLIGWRDELAWQAAMGKVYPVPAVTYWEPIFQKAAIALMLALQVRRLHDFDLSGWWVLAFSLPWVLKIFPLVGEHIDTTFWLWGIVLAFVLPSAFLRGMKAENRHGRSPLATSPDRADP</sequence>
<name>A0ABV8U7L5_9PROT</name>
<organism evidence="2 3">
    <name type="scientific">Kordiimonas lipolytica</name>
    <dbReference type="NCBI Taxonomy" id="1662421"/>
    <lineage>
        <taxon>Bacteria</taxon>
        <taxon>Pseudomonadati</taxon>
        <taxon>Pseudomonadota</taxon>
        <taxon>Alphaproteobacteria</taxon>
        <taxon>Kordiimonadales</taxon>
        <taxon>Kordiimonadaceae</taxon>
        <taxon>Kordiimonas</taxon>
    </lineage>
</organism>
<feature type="transmembrane region" description="Helical" evidence="1">
    <location>
        <begin position="113"/>
        <end position="131"/>
    </location>
</feature>
<dbReference type="PANTHER" id="PTHR34980">
    <property type="entry name" value="INNER MEMBRANE PROTEIN-RELATED-RELATED"/>
    <property type="match status" value="1"/>
</dbReference>
<gene>
    <name evidence="2" type="ORF">ACFO5Q_05010</name>
</gene>
<dbReference type="Proteomes" id="UP001595776">
    <property type="component" value="Unassembled WGS sequence"/>
</dbReference>
<protein>
    <submittedName>
        <fullName evidence="2">DUF805 domain-containing protein</fullName>
    </submittedName>
</protein>
<keyword evidence="1" id="KW-0812">Transmembrane</keyword>
<evidence type="ECO:0000313" key="2">
    <source>
        <dbReference type="EMBL" id="MFC4347197.1"/>
    </source>
</evidence>